<keyword evidence="1" id="KW-1133">Transmembrane helix</keyword>
<proteinExistence type="predicted"/>
<evidence type="ECO:0000256" key="1">
    <source>
        <dbReference type="SAM" id="Phobius"/>
    </source>
</evidence>
<dbReference type="AlphaFoldDB" id="X0WSQ6"/>
<feature type="transmembrane region" description="Helical" evidence="1">
    <location>
        <begin position="6"/>
        <end position="24"/>
    </location>
</feature>
<accession>X0WSQ6</accession>
<comment type="caution">
    <text evidence="2">The sequence shown here is derived from an EMBL/GenBank/DDBJ whole genome shotgun (WGS) entry which is preliminary data.</text>
</comment>
<name>X0WSQ6_9ZZZZ</name>
<gene>
    <name evidence="2" type="ORF">S01H1_56073</name>
</gene>
<evidence type="ECO:0000313" key="2">
    <source>
        <dbReference type="EMBL" id="GAG15746.1"/>
    </source>
</evidence>
<reference evidence="2" key="1">
    <citation type="journal article" date="2014" name="Front. Microbiol.">
        <title>High frequency of phylogenetically diverse reductive dehalogenase-homologous genes in deep subseafloor sedimentary metagenomes.</title>
        <authorList>
            <person name="Kawai M."/>
            <person name="Futagami T."/>
            <person name="Toyoda A."/>
            <person name="Takaki Y."/>
            <person name="Nishi S."/>
            <person name="Hori S."/>
            <person name="Arai W."/>
            <person name="Tsubouchi T."/>
            <person name="Morono Y."/>
            <person name="Uchiyama I."/>
            <person name="Ito T."/>
            <person name="Fujiyama A."/>
            <person name="Inagaki F."/>
            <person name="Takami H."/>
        </authorList>
    </citation>
    <scope>NUCLEOTIDE SEQUENCE</scope>
    <source>
        <strain evidence="2">Expedition CK06-06</strain>
    </source>
</reference>
<dbReference type="EMBL" id="BARS01036487">
    <property type="protein sequence ID" value="GAG15746.1"/>
    <property type="molecule type" value="Genomic_DNA"/>
</dbReference>
<protein>
    <submittedName>
        <fullName evidence="2">Uncharacterized protein</fullName>
    </submittedName>
</protein>
<keyword evidence="1" id="KW-0812">Transmembrane</keyword>
<keyword evidence="1" id="KW-0472">Membrane</keyword>
<sequence length="57" mass="6534">MIRAAILSEILHAIFAVIVIYIMVAGDEKNRGFPLYVYQFFEKETIPIFLALSDKIT</sequence>
<organism evidence="2">
    <name type="scientific">marine sediment metagenome</name>
    <dbReference type="NCBI Taxonomy" id="412755"/>
    <lineage>
        <taxon>unclassified sequences</taxon>
        <taxon>metagenomes</taxon>
        <taxon>ecological metagenomes</taxon>
    </lineage>
</organism>